<dbReference type="EMBL" id="JBHSNC010000051">
    <property type="protein sequence ID" value="MFC5531056.1"/>
    <property type="molecule type" value="Genomic_DNA"/>
</dbReference>
<feature type="transmembrane region" description="Helical" evidence="2">
    <location>
        <begin position="15"/>
        <end position="34"/>
    </location>
</feature>
<keyword evidence="2" id="KW-0472">Membrane</keyword>
<dbReference type="Pfam" id="PF08486">
    <property type="entry name" value="SpoIID"/>
    <property type="match status" value="1"/>
</dbReference>
<proteinExistence type="predicted"/>
<dbReference type="NCBIfam" id="TIGR02669">
    <property type="entry name" value="SpoIID_LytB"/>
    <property type="match status" value="1"/>
</dbReference>
<feature type="domain" description="Sporulation stage II protein D amidase enhancer LytB N-terminal" evidence="3">
    <location>
        <begin position="108"/>
        <end position="210"/>
    </location>
</feature>
<dbReference type="NCBIfam" id="TIGR02870">
    <property type="entry name" value="spore_II_D"/>
    <property type="match status" value="1"/>
</dbReference>
<comment type="caution">
    <text evidence="4">The sequence shown here is derived from an EMBL/GenBank/DDBJ whole genome shotgun (WGS) entry which is preliminary data.</text>
</comment>
<dbReference type="PANTHER" id="PTHR30032">
    <property type="entry name" value="N-ACETYLMURAMOYL-L-ALANINE AMIDASE-RELATED"/>
    <property type="match status" value="1"/>
</dbReference>
<feature type="region of interest" description="Disordered" evidence="1">
    <location>
        <begin position="59"/>
        <end position="99"/>
    </location>
</feature>
<keyword evidence="2" id="KW-1133">Transmembrane helix</keyword>
<accession>A0ABW0R2V3</accession>
<dbReference type="InterPro" id="IPR051922">
    <property type="entry name" value="Bact_Sporulation_Assoc"/>
</dbReference>
<evidence type="ECO:0000313" key="5">
    <source>
        <dbReference type="Proteomes" id="UP001596108"/>
    </source>
</evidence>
<dbReference type="Proteomes" id="UP001596108">
    <property type="component" value="Unassembled WGS sequence"/>
</dbReference>
<dbReference type="RefSeq" id="WP_378112999.1">
    <property type="nucleotide sequence ID" value="NZ_JBHSNC010000051.1"/>
</dbReference>
<evidence type="ECO:0000313" key="4">
    <source>
        <dbReference type="EMBL" id="MFC5531056.1"/>
    </source>
</evidence>
<dbReference type="InterPro" id="IPR013486">
    <property type="entry name" value="SpoIID/LytB"/>
</dbReference>
<dbReference type="InterPro" id="IPR014225">
    <property type="entry name" value="Spore_II_D_firmicutes"/>
</dbReference>
<evidence type="ECO:0000256" key="1">
    <source>
        <dbReference type="SAM" id="MobiDB-lite"/>
    </source>
</evidence>
<dbReference type="PANTHER" id="PTHR30032:SF4">
    <property type="entry name" value="AMIDASE ENHANCER"/>
    <property type="match status" value="1"/>
</dbReference>
<evidence type="ECO:0000259" key="3">
    <source>
        <dbReference type="Pfam" id="PF08486"/>
    </source>
</evidence>
<organism evidence="4 5">
    <name type="scientific">Cohnella yongneupensis</name>
    <dbReference type="NCBI Taxonomy" id="425006"/>
    <lineage>
        <taxon>Bacteria</taxon>
        <taxon>Bacillati</taxon>
        <taxon>Bacillota</taxon>
        <taxon>Bacilli</taxon>
        <taxon>Bacillales</taxon>
        <taxon>Paenibacillaceae</taxon>
        <taxon>Cohnella</taxon>
    </lineage>
</organism>
<gene>
    <name evidence="4" type="primary">spoIID</name>
    <name evidence="4" type="ORF">ACFPQ4_16685</name>
</gene>
<feature type="compositionally biased region" description="Polar residues" evidence="1">
    <location>
        <begin position="65"/>
        <end position="90"/>
    </location>
</feature>
<reference evidence="5" key="1">
    <citation type="journal article" date="2019" name="Int. J. Syst. Evol. Microbiol.">
        <title>The Global Catalogue of Microorganisms (GCM) 10K type strain sequencing project: providing services to taxonomists for standard genome sequencing and annotation.</title>
        <authorList>
            <consortium name="The Broad Institute Genomics Platform"/>
            <consortium name="The Broad Institute Genome Sequencing Center for Infectious Disease"/>
            <person name="Wu L."/>
            <person name="Ma J."/>
        </authorList>
    </citation>
    <scope>NUCLEOTIDE SEQUENCE [LARGE SCALE GENOMIC DNA]</scope>
    <source>
        <strain evidence="5">CGMCC 1.18578</strain>
    </source>
</reference>
<protein>
    <submittedName>
        <fullName evidence="4">Stage II sporulation protein D</fullName>
    </submittedName>
</protein>
<keyword evidence="2" id="KW-0812">Transmembrane</keyword>
<evidence type="ECO:0000256" key="2">
    <source>
        <dbReference type="SAM" id="Phobius"/>
    </source>
</evidence>
<keyword evidence="5" id="KW-1185">Reference proteome</keyword>
<dbReference type="InterPro" id="IPR013693">
    <property type="entry name" value="SpoIID/LytB_N"/>
</dbReference>
<sequence>MGKWFMPSGELKWDVLGGAFAGGAAIAITAWIIIHLSGASAGNTAIPYTLQSENTAYVTTDERPTSNTDNGNAPSNPNRHNSSNTNTTESAAVPDENQPNISVYISDKRKVENVPLEQYVLGVVAAEMPLEFEQAALEAQAMAARTYIVRRWIADNREGVPDRKALVTDQVTHQAYLSLAKVNALQETNPEGLRKARLAVERTRDLVLTYEDQPIEALFFSASNGYTEDSEEVFPNKLPYLRAVPSPGDKESVHNSVETVSMSLQDFFAKLDVSAFAVLGKGASKPNIRVLEWTEGHRVKLLLVGSVKLTGEEVRGKLGLRSASFDWKIKDGQIRITTYGNGHGVGMSQWGAEGMAKEGSSAEQIVEHYYSGARIAEASKLPEYANRIS</sequence>
<name>A0ABW0R2V3_9BACL</name>